<feature type="region of interest" description="Disordered" evidence="1">
    <location>
        <begin position="21"/>
        <end position="54"/>
    </location>
</feature>
<dbReference type="InterPro" id="IPR011033">
    <property type="entry name" value="PRC_barrel-like_sf"/>
</dbReference>
<dbReference type="PANTHER" id="PTHR36505:SF1">
    <property type="entry name" value="BLR1072 PROTEIN"/>
    <property type="match status" value="1"/>
</dbReference>
<evidence type="ECO:0000313" key="4">
    <source>
        <dbReference type="EMBL" id="KNX41103.1"/>
    </source>
</evidence>
<keyword evidence="2" id="KW-0732">Signal</keyword>
<dbReference type="PATRIC" id="fig|74031.6.peg.2363"/>
<feature type="region of interest" description="Disordered" evidence="1">
    <location>
        <begin position="163"/>
        <end position="278"/>
    </location>
</feature>
<dbReference type="RefSeq" id="WP_160316369.1">
    <property type="nucleotide sequence ID" value="NZ_CP118494.1"/>
</dbReference>
<dbReference type="PANTHER" id="PTHR36505">
    <property type="entry name" value="BLR1072 PROTEIN"/>
    <property type="match status" value="1"/>
</dbReference>
<feature type="compositionally biased region" description="Basic and acidic residues" evidence="1">
    <location>
        <begin position="23"/>
        <end position="34"/>
    </location>
</feature>
<dbReference type="InterPro" id="IPR027275">
    <property type="entry name" value="PRC-brl_dom"/>
</dbReference>
<protein>
    <submittedName>
        <fullName evidence="4">PRC-barrel domain protein</fullName>
    </submittedName>
</protein>
<feature type="chain" id="PRO_5005563126" evidence="2">
    <location>
        <begin position="21"/>
        <end position="367"/>
    </location>
</feature>
<name>A0A0L6CUD3_9RHOB</name>
<feature type="domain" description="PRC-barrel" evidence="3">
    <location>
        <begin position="278"/>
        <end position="337"/>
    </location>
</feature>
<evidence type="ECO:0000256" key="2">
    <source>
        <dbReference type="SAM" id="SignalP"/>
    </source>
</evidence>
<comment type="caution">
    <text evidence="4">The sequence shown here is derived from an EMBL/GenBank/DDBJ whole genome shotgun (WGS) entry which is preliminary data.</text>
</comment>
<evidence type="ECO:0000259" key="3">
    <source>
        <dbReference type="Pfam" id="PF05239"/>
    </source>
</evidence>
<dbReference type="Pfam" id="PF05239">
    <property type="entry name" value="PRC"/>
    <property type="match status" value="1"/>
</dbReference>
<evidence type="ECO:0000256" key="1">
    <source>
        <dbReference type="SAM" id="MobiDB-lite"/>
    </source>
</evidence>
<dbReference type="STRING" id="74031.SAMN04488077_10551"/>
<gene>
    <name evidence="4" type="ORF">ROTO_23130</name>
</gene>
<organism evidence="4 5">
    <name type="scientific">Roseovarius tolerans</name>
    <dbReference type="NCBI Taxonomy" id="74031"/>
    <lineage>
        <taxon>Bacteria</taxon>
        <taxon>Pseudomonadati</taxon>
        <taxon>Pseudomonadota</taxon>
        <taxon>Alphaproteobacteria</taxon>
        <taxon>Rhodobacterales</taxon>
        <taxon>Roseobacteraceae</taxon>
        <taxon>Roseovarius</taxon>
    </lineage>
</organism>
<accession>A0A0L6CUD3</accession>
<feature type="compositionally biased region" description="Polar residues" evidence="1">
    <location>
        <begin position="202"/>
        <end position="277"/>
    </location>
</feature>
<proteinExistence type="predicted"/>
<dbReference type="AlphaFoldDB" id="A0A0L6CUD3"/>
<dbReference type="OrthoDB" id="7876889at2"/>
<dbReference type="Gene3D" id="2.30.30.240">
    <property type="entry name" value="PRC-barrel domain"/>
    <property type="match status" value="2"/>
</dbReference>
<evidence type="ECO:0000313" key="5">
    <source>
        <dbReference type="Proteomes" id="UP000037046"/>
    </source>
</evidence>
<sequence>MKRFLATTAIVALAAAPVMADTNADKESDMKASESAEMSQSQSDKAAKSNASAKVGDKTIHAADMIGEPVYIRSEDASDEEIADSVSQPADNWERVGEIGDLILTKDGGIDSVTLDAGGFLGIGEKHVSTSMDELKFVSSEGGDNAESESGAARHYYVVFTGDRSALEDRDEVDEQSERDSGNSFWSDESDKQQSKDKMDGQASNENTGNASSEQASNESTGNASSEQATNESTGDTTSEQASNNASEQGTQTASDESDMSGQASGSAELNTDQRNALTADDLQGLSVYGSNDESIGEISELVLSDNGDISQVVIDVGGFLGLGEKPVALPFEEVTLREGGDDMTDTLRATVAHSSEDLEGMNEWEG</sequence>
<dbReference type="SUPFAM" id="SSF50346">
    <property type="entry name" value="PRC-barrel domain"/>
    <property type="match status" value="2"/>
</dbReference>
<keyword evidence="5" id="KW-1185">Reference proteome</keyword>
<dbReference type="EMBL" id="LGVV01000031">
    <property type="protein sequence ID" value="KNX41103.1"/>
    <property type="molecule type" value="Genomic_DNA"/>
</dbReference>
<feature type="compositionally biased region" description="Low complexity" evidence="1">
    <location>
        <begin position="35"/>
        <end position="54"/>
    </location>
</feature>
<feature type="compositionally biased region" description="Basic and acidic residues" evidence="1">
    <location>
        <begin position="189"/>
        <end position="200"/>
    </location>
</feature>
<feature type="signal peptide" evidence="2">
    <location>
        <begin position="1"/>
        <end position="20"/>
    </location>
</feature>
<dbReference type="Proteomes" id="UP000037046">
    <property type="component" value="Unassembled WGS sequence"/>
</dbReference>
<reference evidence="5" key="1">
    <citation type="submission" date="2015-07" db="EMBL/GenBank/DDBJ databases">
        <title>Draft Genome Sequence of Roseovarius tolerans EL-164, a producer of N-Acylated Alanine Methyl Esters (NAMEs).</title>
        <authorList>
            <person name="Voget S."/>
            <person name="Bruns H."/>
            <person name="Wagner-Doebler I."/>
            <person name="Schulz S."/>
            <person name="Daniel R."/>
        </authorList>
    </citation>
    <scope>NUCLEOTIDE SEQUENCE [LARGE SCALE GENOMIC DNA]</scope>
    <source>
        <strain evidence="5">EL-164</strain>
    </source>
</reference>